<reference evidence="2 3" key="1">
    <citation type="submission" date="2021-11" db="EMBL/GenBank/DDBJ databases">
        <authorList>
            <person name="Lee D.-H."/>
            <person name="Kim S.-B."/>
        </authorList>
    </citation>
    <scope>NUCLEOTIDE SEQUENCE [LARGE SCALE GENOMIC DNA]</scope>
    <source>
        <strain evidence="2 3">KCTC 52223</strain>
    </source>
</reference>
<evidence type="ECO:0000256" key="1">
    <source>
        <dbReference type="SAM" id="MobiDB-lite"/>
    </source>
</evidence>
<dbReference type="RefSeq" id="WP_230553893.1">
    <property type="nucleotide sequence ID" value="NZ_JAJISD010000014.1"/>
</dbReference>
<evidence type="ECO:0000313" key="2">
    <source>
        <dbReference type="EMBL" id="MCC8432402.1"/>
    </source>
</evidence>
<accession>A0ABS8L367</accession>
<protein>
    <submittedName>
        <fullName evidence="2">Uncharacterized protein</fullName>
    </submittedName>
</protein>
<feature type="compositionally biased region" description="Basic residues" evidence="1">
    <location>
        <begin position="1"/>
        <end position="31"/>
    </location>
</feature>
<feature type="compositionally biased region" description="Basic and acidic residues" evidence="1">
    <location>
        <begin position="51"/>
        <end position="74"/>
    </location>
</feature>
<feature type="region of interest" description="Disordered" evidence="1">
    <location>
        <begin position="1"/>
        <end position="94"/>
    </location>
</feature>
<dbReference type="Proteomes" id="UP001198862">
    <property type="component" value="Unassembled WGS sequence"/>
</dbReference>
<comment type="caution">
    <text evidence="2">The sequence shown here is derived from an EMBL/GenBank/DDBJ whole genome shotgun (WGS) entry which is preliminary data.</text>
</comment>
<gene>
    <name evidence="2" type="ORF">LJ725_25790</name>
</gene>
<proteinExistence type="predicted"/>
<keyword evidence="3" id="KW-1185">Reference proteome</keyword>
<sequence length="94" mass="10466">MAAKKNAAKKKSAKKKAAKKKGAKAAKRKTAAKSANRRELIDTGTNKLFVRRNERGTSFKEVVDVSRSLRSDRRQKARTVSKPGQGDRGDRARR</sequence>
<evidence type="ECO:0000313" key="3">
    <source>
        <dbReference type="Proteomes" id="UP001198862"/>
    </source>
</evidence>
<organism evidence="2 3">
    <name type="scientific">Reyranella aquatilis</name>
    <dbReference type="NCBI Taxonomy" id="2035356"/>
    <lineage>
        <taxon>Bacteria</taxon>
        <taxon>Pseudomonadati</taxon>
        <taxon>Pseudomonadota</taxon>
        <taxon>Alphaproteobacteria</taxon>
        <taxon>Hyphomicrobiales</taxon>
        <taxon>Reyranellaceae</taxon>
        <taxon>Reyranella</taxon>
    </lineage>
</organism>
<name>A0ABS8L367_9HYPH</name>
<feature type="compositionally biased region" description="Basic and acidic residues" evidence="1">
    <location>
        <begin position="85"/>
        <end position="94"/>
    </location>
</feature>
<dbReference type="EMBL" id="JAJISD010000014">
    <property type="protein sequence ID" value="MCC8432402.1"/>
    <property type="molecule type" value="Genomic_DNA"/>
</dbReference>